<keyword evidence="3" id="KW-1185">Reference proteome</keyword>
<reference evidence="2 4" key="3">
    <citation type="submission" date="2019-03" db="EMBL/GenBank/DDBJ databases">
        <authorList>
            <consortium name="Pathogen Informatics"/>
        </authorList>
    </citation>
    <scope>NUCLEOTIDE SEQUENCE [LARGE SCALE GENOMIC DNA]</scope>
    <source>
        <strain evidence="2 4">NCTC12282</strain>
    </source>
</reference>
<proteinExistence type="predicted"/>
<sequence length="101" mass="11456">MAQRYGPEITHSNGICYVDMIKPIYYIDYVQVFNSTNTNTVTWSKTYPEVDRSRFKLSVISANSFINLNNMSKPQITISGATVTIVTRQYGGVFFIAQESI</sequence>
<protein>
    <submittedName>
        <fullName evidence="1">Uncharacterized protein</fullName>
    </submittedName>
</protein>
<dbReference type="Proteomes" id="UP000373449">
    <property type="component" value="Unassembled WGS sequence"/>
</dbReference>
<evidence type="ECO:0000313" key="4">
    <source>
        <dbReference type="Proteomes" id="UP000373449"/>
    </source>
</evidence>
<evidence type="ECO:0000313" key="1">
    <source>
        <dbReference type="EMBL" id="PHI31045.1"/>
    </source>
</evidence>
<accession>A0A2C6DRG4</accession>
<dbReference type="Proteomes" id="UP000224974">
    <property type="component" value="Unassembled WGS sequence"/>
</dbReference>
<gene>
    <name evidence="1" type="ORF">CRN84_17745</name>
    <name evidence="2" type="ORF">NCTC12282_04914</name>
</gene>
<dbReference type="STRING" id="1111728.GCA_000427805_03986"/>
<evidence type="ECO:0000313" key="2">
    <source>
        <dbReference type="EMBL" id="VFS51235.1"/>
    </source>
</evidence>
<evidence type="ECO:0000313" key="3">
    <source>
        <dbReference type="Proteomes" id="UP000224974"/>
    </source>
</evidence>
<name>A0A2C6DRG4_9GAMM</name>
<dbReference type="EMBL" id="PDDX01000001">
    <property type="protein sequence ID" value="PHI31045.1"/>
    <property type="molecule type" value="Genomic_DNA"/>
</dbReference>
<dbReference type="RefSeq" id="WP_029095854.1">
    <property type="nucleotide sequence ID" value="NZ_CAADJA010000002.1"/>
</dbReference>
<reference evidence="3" key="1">
    <citation type="submission" date="2017-09" db="EMBL/GenBank/DDBJ databases">
        <title>FDA dAtabase for Regulatory Grade micrObial Sequences (FDA-ARGOS): Supporting development and validation of Infectious Disease Dx tests.</title>
        <authorList>
            <person name="Minogue T."/>
            <person name="Wolcott M."/>
            <person name="Wasieloski L."/>
            <person name="Aguilar W."/>
            <person name="Moore D."/>
            <person name="Tallon L."/>
            <person name="Sadzewicz L."/>
            <person name="Ott S."/>
            <person name="Zhao X."/>
            <person name="Nagaraj S."/>
            <person name="Vavikolanu K."/>
            <person name="Aluvathingal J."/>
            <person name="Nadendla S."/>
            <person name="Sichtig H."/>
        </authorList>
    </citation>
    <scope>NUCLEOTIDE SEQUENCE [LARGE SCALE GENOMIC DNA]</scope>
    <source>
        <strain evidence="3">FDAARGOS_387</strain>
    </source>
</reference>
<dbReference type="AlphaFoldDB" id="A0A2C6DRG4"/>
<organism evidence="1 3">
    <name type="scientific">Budvicia aquatica</name>
    <dbReference type="NCBI Taxonomy" id="82979"/>
    <lineage>
        <taxon>Bacteria</taxon>
        <taxon>Pseudomonadati</taxon>
        <taxon>Pseudomonadota</taxon>
        <taxon>Gammaproteobacteria</taxon>
        <taxon>Enterobacterales</taxon>
        <taxon>Budviciaceae</taxon>
        <taxon>Budvicia</taxon>
    </lineage>
</organism>
<reference evidence="1" key="2">
    <citation type="submission" date="2017-09" db="EMBL/GenBank/DDBJ databases">
        <title>FDA dAtabase for Regulatory Grade micrObial Sequences (FDA-ARGOS): Supporting development and validation of Infectious Disease Dx tests.</title>
        <authorList>
            <person name="Minogue T."/>
            <person name="Wolcott M."/>
            <person name="Wasieloski L."/>
            <person name="Aguilar W."/>
            <person name="Moore D."/>
            <person name="Tallon L.J."/>
            <person name="Sadzewicz L."/>
            <person name="Ott S."/>
            <person name="Zhao X."/>
            <person name="Nagaraj S."/>
            <person name="Vavikolanu K."/>
            <person name="Aluvathingal J."/>
            <person name="Nadendla S."/>
            <person name="Sichtig H."/>
        </authorList>
    </citation>
    <scope>NUCLEOTIDE SEQUENCE</scope>
    <source>
        <strain evidence="1">FDAARGOS_387</strain>
    </source>
</reference>
<dbReference type="EMBL" id="CAADJA010000002">
    <property type="protein sequence ID" value="VFS51235.1"/>
    <property type="molecule type" value="Genomic_DNA"/>
</dbReference>